<protein>
    <submittedName>
        <fullName evidence="7">Trypsin Inhibitor like cysteine rich domain protein</fullName>
    </submittedName>
</protein>
<dbReference type="OrthoDB" id="152433at2759"/>
<feature type="domain" description="TIL" evidence="5">
    <location>
        <begin position="509"/>
        <end position="564"/>
    </location>
</feature>
<keyword evidence="3" id="KW-1015">Disulfide bond</keyword>
<keyword evidence="2" id="KW-0722">Serine protease inhibitor</keyword>
<feature type="signal peptide" evidence="4">
    <location>
        <begin position="1"/>
        <end position="22"/>
    </location>
</feature>
<reference evidence="7" key="1">
    <citation type="submission" date="2020-12" db="UniProtKB">
        <authorList>
            <consortium name="WormBaseParasite"/>
        </authorList>
    </citation>
    <scope>IDENTIFICATION</scope>
    <source>
        <strain evidence="7">MHco3</strain>
    </source>
</reference>
<feature type="domain" description="TIL" evidence="5">
    <location>
        <begin position="170"/>
        <end position="219"/>
    </location>
</feature>
<feature type="domain" description="TIL" evidence="5">
    <location>
        <begin position="42"/>
        <end position="91"/>
    </location>
</feature>
<evidence type="ECO:0000256" key="2">
    <source>
        <dbReference type="ARBA" id="ARBA00022900"/>
    </source>
</evidence>
<sequence>MSQPIFIHLLLLCGFAVSAARAESPQITLIAANMIAPNNTTCPANEEFNECGSACEPTCRKPNPGVCTAQCIGKCQCKKGFIRNDEKVCVATCPAANLARQDNCGVNEERKECGSACEPTCDQPHPVCMSLCLPNMCQCKPGHARDSRGVCIPMASCPAKSNPAKDNTTCPTNEEFNECGSACEPSCRNPNPEFCTEQCVVGCQCKKGFYRNDENICVSECSDTTQHTTCDNVRCPAGTECHQVPLNCFQPPCPQPRPKCVKIASQYDQMSPNCTSIRCANETVCRMVLVNGTHAQGLIMEPKCLDKDIANVCRTTKCKENYECKLVEPECLNGPCHPQPQCRPENPCNSTDSHSCSGSIGTVIHPSKDHYNYTGSSPSSPQPPFKPIHGQGHPMRANCSNVNCSGDNVCQMVASSGCFNERCPMTPQCLVKELANLCNAVLCGDGYVCKLVQPECLAWPCYPQPQCVPKGIAHNHTTTMPSQDKTTRSHINTTTAIPQTLNSTQGSQCGENEEYYLCLPRCQTTCRGVNECTSNTNGTCTSGCACRSGYRRDGKGKCVLPKFCYLAPGCKSNESWSKCMTCEKKCAALNEICSVCYSGCTCREGYARNSKNLCTRIENCD</sequence>
<evidence type="ECO:0000256" key="3">
    <source>
        <dbReference type="ARBA" id="ARBA00023157"/>
    </source>
</evidence>
<evidence type="ECO:0000259" key="5">
    <source>
        <dbReference type="Pfam" id="PF01826"/>
    </source>
</evidence>
<dbReference type="WBParaSite" id="HCON_00156800-00001">
    <property type="protein sequence ID" value="HCON_00156800-00001"/>
    <property type="gene ID" value="HCON_00156800"/>
</dbReference>
<feature type="domain" description="TIL" evidence="5">
    <location>
        <begin position="104"/>
        <end position="157"/>
    </location>
</feature>
<dbReference type="AlphaFoldDB" id="A0A7I5ED39"/>
<dbReference type="GO" id="GO:0004867">
    <property type="term" value="F:serine-type endopeptidase inhibitor activity"/>
    <property type="evidence" value="ECO:0007669"/>
    <property type="project" value="UniProtKB-KW"/>
</dbReference>
<proteinExistence type="predicted"/>
<dbReference type="InterPro" id="IPR036084">
    <property type="entry name" value="Ser_inhib-like_sf"/>
</dbReference>
<accession>A0A7I5ED39</accession>
<evidence type="ECO:0000313" key="6">
    <source>
        <dbReference type="Proteomes" id="UP000025227"/>
    </source>
</evidence>
<dbReference type="SUPFAM" id="SSF57567">
    <property type="entry name" value="Serine protease inhibitors"/>
    <property type="match status" value="5"/>
</dbReference>
<dbReference type="Gene3D" id="2.10.25.10">
    <property type="entry name" value="Laminin"/>
    <property type="match status" value="5"/>
</dbReference>
<feature type="domain" description="TIL" evidence="5">
    <location>
        <begin position="570"/>
        <end position="620"/>
    </location>
</feature>
<name>A0A7I5ED39_HAECO</name>
<dbReference type="InterPro" id="IPR051368">
    <property type="entry name" value="SerProtInhib-TIL_Domain"/>
</dbReference>
<evidence type="ECO:0000256" key="1">
    <source>
        <dbReference type="ARBA" id="ARBA00022690"/>
    </source>
</evidence>
<feature type="chain" id="PRO_5029541506" evidence="4">
    <location>
        <begin position="23"/>
        <end position="621"/>
    </location>
</feature>
<dbReference type="PANTHER" id="PTHR23259">
    <property type="entry name" value="RIDDLE"/>
    <property type="match status" value="1"/>
</dbReference>
<dbReference type="Proteomes" id="UP000025227">
    <property type="component" value="Unplaced"/>
</dbReference>
<keyword evidence="6" id="KW-1185">Reference proteome</keyword>
<organism evidence="6 7">
    <name type="scientific">Haemonchus contortus</name>
    <name type="common">Barber pole worm</name>
    <dbReference type="NCBI Taxonomy" id="6289"/>
    <lineage>
        <taxon>Eukaryota</taxon>
        <taxon>Metazoa</taxon>
        <taxon>Ecdysozoa</taxon>
        <taxon>Nematoda</taxon>
        <taxon>Chromadorea</taxon>
        <taxon>Rhabditida</taxon>
        <taxon>Rhabditina</taxon>
        <taxon>Rhabditomorpha</taxon>
        <taxon>Strongyloidea</taxon>
        <taxon>Trichostrongylidae</taxon>
        <taxon>Haemonchus</taxon>
    </lineage>
</organism>
<keyword evidence="1" id="KW-0646">Protease inhibitor</keyword>
<dbReference type="OMA" id="RPNECSI"/>
<dbReference type="CDD" id="cd19941">
    <property type="entry name" value="TIL"/>
    <property type="match status" value="5"/>
</dbReference>
<evidence type="ECO:0000313" key="7">
    <source>
        <dbReference type="WBParaSite" id="HCON_00156800-00001"/>
    </source>
</evidence>
<keyword evidence="4" id="KW-0732">Signal</keyword>
<evidence type="ECO:0000256" key="4">
    <source>
        <dbReference type="SAM" id="SignalP"/>
    </source>
</evidence>
<dbReference type="PANTHER" id="PTHR23259:SF70">
    <property type="entry name" value="ACCESSORY GLAND PROTEIN ACP62F-RELATED"/>
    <property type="match status" value="1"/>
</dbReference>
<dbReference type="Pfam" id="PF01826">
    <property type="entry name" value="TIL"/>
    <property type="match status" value="5"/>
</dbReference>
<dbReference type="InterPro" id="IPR002919">
    <property type="entry name" value="TIL_dom"/>
</dbReference>